<evidence type="ECO:0000313" key="2">
    <source>
        <dbReference type="Proteomes" id="UP000515121"/>
    </source>
</evidence>
<dbReference type="PANTHER" id="PTHR34048:SF5">
    <property type="entry name" value="INNER MEMBRANE LOCALIZED PROTEIN"/>
    <property type="match status" value="1"/>
</dbReference>
<keyword evidence="2" id="KW-1185">Reference proteome</keyword>
<dbReference type="GeneID" id="111312932"/>
<keyword evidence="1" id="KW-0472">Membrane</keyword>
<accession>A0A6P6AX12</accession>
<organism evidence="2 3">
    <name type="scientific">Durio zibethinus</name>
    <name type="common">Durian</name>
    <dbReference type="NCBI Taxonomy" id="66656"/>
    <lineage>
        <taxon>Eukaryota</taxon>
        <taxon>Viridiplantae</taxon>
        <taxon>Streptophyta</taxon>
        <taxon>Embryophyta</taxon>
        <taxon>Tracheophyta</taxon>
        <taxon>Spermatophyta</taxon>
        <taxon>Magnoliopsida</taxon>
        <taxon>eudicotyledons</taxon>
        <taxon>Gunneridae</taxon>
        <taxon>Pentapetalae</taxon>
        <taxon>rosids</taxon>
        <taxon>malvids</taxon>
        <taxon>Malvales</taxon>
        <taxon>Malvaceae</taxon>
        <taxon>Helicteroideae</taxon>
        <taxon>Durio</taxon>
    </lineage>
</organism>
<protein>
    <submittedName>
        <fullName evidence="3">Uncharacterized protein LOC111312932 isoform X1</fullName>
    </submittedName>
</protein>
<sequence>MTILSNSLVLPTNHRTQLSSGSPLKPADQNFGSAKPANLSFNSSRLGKLHLSTSGRPLTVQASYSDGARPSSASIFVGGFVLGGLMVAALGCVFAPQLSKALVEDRKDLMKKLPKFIYDEEKALEKTRKILTEKIAQLNSAIDDFSVQVRSEDTPNGVAVNSDEIEASI</sequence>
<keyword evidence="1" id="KW-0812">Transmembrane</keyword>
<dbReference type="OrthoDB" id="1700403at2759"/>
<dbReference type="GO" id="GO:0009535">
    <property type="term" value="C:chloroplast thylakoid membrane"/>
    <property type="evidence" value="ECO:0007669"/>
    <property type="project" value="TreeGrafter"/>
</dbReference>
<dbReference type="GO" id="GO:0009706">
    <property type="term" value="C:chloroplast inner membrane"/>
    <property type="evidence" value="ECO:0007669"/>
    <property type="project" value="TreeGrafter"/>
</dbReference>
<dbReference type="PANTHER" id="PTHR34048">
    <property type="entry name" value="LOW-DENSITY RECEPTOR-LIKE PROTEIN"/>
    <property type="match status" value="1"/>
</dbReference>
<dbReference type="RefSeq" id="XP_022769424.1">
    <property type="nucleotide sequence ID" value="XM_022913689.1"/>
</dbReference>
<name>A0A6P6AX12_DURZI</name>
<gene>
    <name evidence="3" type="primary">LOC111312932</name>
</gene>
<reference evidence="3" key="1">
    <citation type="submission" date="2025-08" db="UniProtKB">
        <authorList>
            <consortium name="RefSeq"/>
        </authorList>
    </citation>
    <scope>IDENTIFICATION</scope>
    <source>
        <tissue evidence="3">Fruit stalk</tissue>
    </source>
</reference>
<keyword evidence="1" id="KW-1133">Transmembrane helix</keyword>
<dbReference type="KEGG" id="dzi:111312932"/>
<proteinExistence type="predicted"/>
<evidence type="ECO:0000313" key="3">
    <source>
        <dbReference type="RefSeq" id="XP_022769424.1"/>
    </source>
</evidence>
<evidence type="ECO:0000256" key="1">
    <source>
        <dbReference type="SAM" id="Phobius"/>
    </source>
</evidence>
<feature type="transmembrane region" description="Helical" evidence="1">
    <location>
        <begin position="73"/>
        <end position="96"/>
    </location>
</feature>
<dbReference type="InterPro" id="IPR040377">
    <property type="entry name" value="Ssl2009-like"/>
</dbReference>
<dbReference type="AlphaFoldDB" id="A0A6P6AX12"/>
<dbReference type="Proteomes" id="UP000515121">
    <property type="component" value="Unplaced"/>
</dbReference>